<feature type="domain" description="ABC transporter" evidence="6">
    <location>
        <begin position="5"/>
        <end position="235"/>
    </location>
</feature>
<dbReference type="SUPFAM" id="SSF52540">
    <property type="entry name" value="P-loop containing nucleoside triphosphate hydrolases"/>
    <property type="match status" value="2"/>
</dbReference>
<dbReference type="RefSeq" id="WP_183793790.1">
    <property type="nucleotide sequence ID" value="NZ_JACIDU010000014.1"/>
</dbReference>
<evidence type="ECO:0000256" key="1">
    <source>
        <dbReference type="ARBA" id="ARBA00005417"/>
    </source>
</evidence>
<dbReference type="GO" id="GO:0005524">
    <property type="term" value="F:ATP binding"/>
    <property type="evidence" value="ECO:0007669"/>
    <property type="project" value="UniProtKB-KW"/>
</dbReference>
<dbReference type="PROSITE" id="PS50893">
    <property type="entry name" value="ABC_TRANSPORTER_2"/>
    <property type="match status" value="2"/>
</dbReference>
<dbReference type="CDD" id="cd03221">
    <property type="entry name" value="ABCF_EF-3"/>
    <property type="match status" value="2"/>
</dbReference>
<dbReference type="PANTHER" id="PTHR19211:SF6">
    <property type="entry name" value="BLL7188 PROTEIN"/>
    <property type="match status" value="1"/>
</dbReference>
<evidence type="ECO:0000313" key="7">
    <source>
        <dbReference type="EMBL" id="MBB4104709.1"/>
    </source>
</evidence>
<gene>
    <name evidence="7" type="ORF">GGQ66_003288</name>
</gene>
<protein>
    <submittedName>
        <fullName evidence="7">ATPase subunit of ABC transporter with duplicated ATPase domains</fullName>
    </submittedName>
</protein>
<dbReference type="InterPro" id="IPR003439">
    <property type="entry name" value="ABC_transporter-like_ATP-bd"/>
</dbReference>
<accession>A0A7W6P3C3</accession>
<sequence>MPASIVLSQITWSTPDGRTLLDHLDFRFAAERTGLIGRNGVGKTTLFNIIAGLTAPASGSVVITGSIGLLRQDLIPQAGETVADLFGARPALALLDTAEAGAATIEQLADIDWTLRERLTGTLDRFGLGWALDARLSTLSGGQRTRAALAALTFNKPDFLLLDEPTNNLDEEGRRLVIDLLAGWRGGAIVISHDRALLAEVDAIVELTTLGATRYGGNWSHYRACRALELSAATHDLAIAQRQMDELARATQATAERQARRDGAGRRKRAKGDAPRILLDAKKDRSEATGGAHARLAEARHGQATEALSAARKRVEVLQPLSMQIASTNLLPGRVVLRLEGVSAGYAGGSPVISDMSLVVTGPERIAITGANGAGKTTLLSVMSGRLVPSAGTVQRPVGFAVLDQSVSLLDGAATIRDNFRRLNPNSGEEAARAALARFMFRADAAMQVVSSLSGGQRLRAGLACTLGGDHPPPLLFLDEPTNHLDIQSIEALEAALARYDGALIVISHDRAFLESIGITRVIAL</sequence>
<dbReference type="AlphaFoldDB" id="A0A7W6P3C3"/>
<dbReference type="Gene3D" id="3.40.50.300">
    <property type="entry name" value="P-loop containing nucleotide triphosphate hydrolases"/>
    <property type="match status" value="2"/>
</dbReference>
<evidence type="ECO:0000256" key="4">
    <source>
        <dbReference type="ARBA" id="ARBA00022840"/>
    </source>
</evidence>
<dbReference type="InterPro" id="IPR027417">
    <property type="entry name" value="P-loop_NTPase"/>
</dbReference>
<feature type="domain" description="ABC transporter" evidence="6">
    <location>
        <begin position="337"/>
        <end position="525"/>
    </location>
</feature>
<dbReference type="FunFam" id="3.40.50.300:FF:001320">
    <property type="entry name" value="Heme ABC transporter ATP-binding protein"/>
    <property type="match status" value="1"/>
</dbReference>
<organism evidence="7 8">
    <name type="scientific">Allorhizobium borbori</name>
    <dbReference type="NCBI Taxonomy" id="485907"/>
    <lineage>
        <taxon>Bacteria</taxon>
        <taxon>Pseudomonadati</taxon>
        <taxon>Pseudomonadota</taxon>
        <taxon>Alphaproteobacteria</taxon>
        <taxon>Hyphomicrobiales</taxon>
        <taxon>Rhizobiaceae</taxon>
        <taxon>Rhizobium/Agrobacterium group</taxon>
        <taxon>Allorhizobium</taxon>
    </lineage>
</organism>
<keyword evidence="8" id="KW-1185">Reference proteome</keyword>
<keyword evidence="2" id="KW-0677">Repeat</keyword>
<name>A0A7W6P3C3_9HYPH</name>
<evidence type="ECO:0000256" key="2">
    <source>
        <dbReference type="ARBA" id="ARBA00022737"/>
    </source>
</evidence>
<reference evidence="7 8" key="1">
    <citation type="submission" date="2020-08" db="EMBL/GenBank/DDBJ databases">
        <title>Genomic Encyclopedia of Type Strains, Phase IV (KMG-IV): sequencing the most valuable type-strain genomes for metagenomic binning, comparative biology and taxonomic classification.</title>
        <authorList>
            <person name="Goeker M."/>
        </authorList>
    </citation>
    <scope>NUCLEOTIDE SEQUENCE [LARGE SCALE GENOMIC DNA]</scope>
    <source>
        <strain evidence="7 8">DSM 26385</strain>
    </source>
</reference>
<evidence type="ECO:0000259" key="6">
    <source>
        <dbReference type="PROSITE" id="PS50893"/>
    </source>
</evidence>
<comment type="caution">
    <text evidence="7">The sequence shown here is derived from an EMBL/GenBank/DDBJ whole genome shotgun (WGS) entry which is preliminary data.</text>
</comment>
<keyword evidence="3" id="KW-0547">Nucleotide-binding</keyword>
<dbReference type="Pfam" id="PF00005">
    <property type="entry name" value="ABC_tran"/>
    <property type="match status" value="2"/>
</dbReference>
<dbReference type="InterPro" id="IPR003593">
    <property type="entry name" value="AAA+_ATPase"/>
</dbReference>
<feature type="region of interest" description="Disordered" evidence="5">
    <location>
        <begin position="249"/>
        <end position="275"/>
    </location>
</feature>
<dbReference type="PROSITE" id="PS00211">
    <property type="entry name" value="ABC_TRANSPORTER_1"/>
    <property type="match status" value="1"/>
</dbReference>
<evidence type="ECO:0000256" key="5">
    <source>
        <dbReference type="SAM" id="MobiDB-lite"/>
    </source>
</evidence>
<dbReference type="InterPro" id="IPR050611">
    <property type="entry name" value="ABCF"/>
</dbReference>
<proteinExistence type="inferred from homology"/>
<comment type="similarity">
    <text evidence="1">Belongs to the ABC transporter superfamily.</text>
</comment>
<dbReference type="EMBL" id="JACIDU010000014">
    <property type="protein sequence ID" value="MBB4104709.1"/>
    <property type="molecule type" value="Genomic_DNA"/>
</dbReference>
<evidence type="ECO:0000256" key="3">
    <source>
        <dbReference type="ARBA" id="ARBA00022741"/>
    </source>
</evidence>
<dbReference type="GO" id="GO:0016887">
    <property type="term" value="F:ATP hydrolysis activity"/>
    <property type="evidence" value="ECO:0007669"/>
    <property type="project" value="InterPro"/>
</dbReference>
<feature type="compositionally biased region" description="Basic and acidic residues" evidence="5">
    <location>
        <begin position="257"/>
        <end position="275"/>
    </location>
</feature>
<dbReference type="InterPro" id="IPR017871">
    <property type="entry name" value="ABC_transporter-like_CS"/>
</dbReference>
<dbReference type="PANTHER" id="PTHR19211">
    <property type="entry name" value="ATP-BINDING TRANSPORT PROTEIN-RELATED"/>
    <property type="match status" value="1"/>
</dbReference>
<keyword evidence="4" id="KW-0067">ATP-binding</keyword>
<evidence type="ECO:0000313" key="8">
    <source>
        <dbReference type="Proteomes" id="UP000584824"/>
    </source>
</evidence>
<dbReference type="SMART" id="SM00382">
    <property type="entry name" value="AAA"/>
    <property type="match status" value="2"/>
</dbReference>
<dbReference type="Proteomes" id="UP000584824">
    <property type="component" value="Unassembled WGS sequence"/>
</dbReference>